<reference evidence="2" key="1">
    <citation type="journal article" date="2019" name="Int. J. Syst. Evol. Microbiol.">
        <title>The Global Catalogue of Microorganisms (GCM) 10K type strain sequencing project: providing services to taxonomists for standard genome sequencing and annotation.</title>
        <authorList>
            <consortium name="The Broad Institute Genomics Platform"/>
            <consortium name="The Broad Institute Genome Sequencing Center for Infectious Disease"/>
            <person name="Wu L."/>
            <person name="Ma J."/>
        </authorList>
    </citation>
    <scope>NUCLEOTIDE SEQUENCE [LARGE SCALE GENOMIC DNA]</scope>
    <source>
        <strain evidence="2">KLKA75</strain>
    </source>
</reference>
<dbReference type="SUPFAM" id="SSF48239">
    <property type="entry name" value="Terpenoid cyclases/Protein prenyltransferases"/>
    <property type="match status" value="1"/>
</dbReference>
<name>A0ABV9U8Q3_9ACTN</name>
<evidence type="ECO:0008006" key="3">
    <source>
        <dbReference type="Google" id="ProtNLM"/>
    </source>
</evidence>
<dbReference type="Gene3D" id="1.50.10.20">
    <property type="match status" value="1"/>
</dbReference>
<comment type="caution">
    <text evidence="1">The sequence shown here is derived from an EMBL/GenBank/DDBJ whole genome shotgun (WGS) entry which is preliminary data.</text>
</comment>
<proteinExistence type="predicted"/>
<accession>A0ABV9U8Q3</accession>
<keyword evidence="2" id="KW-1185">Reference proteome</keyword>
<dbReference type="EMBL" id="JBHSIT010000010">
    <property type="protein sequence ID" value="MFC4911970.1"/>
    <property type="molecule type" value="Genomic_DNA"/>
</dbReference>
<dbReference type="Proteomes" id="UP001595872">
    <property type="component" value="Unassembled WGS sequence"/>
</dbReference>
<protein>
    <recommendedName>
        <fullName evidence="3">Prenyltransferase</fullName>
    </recommendedName>
</protein>
<evidence type="ECO:0000313" key="2">
    <source>
        <dbReference type="Proteomes" id="UP001595872"/>
    </source>
</evidence>
<evidence type="ECO:0000313" key="1">
    <source>
        <dbReference type="EMBL" id="MFC4911970.1"/>
    </source>
</evidence>
<dbReference type="InterPro" id="IPR008930">
    <property type="entry name" value="Terpenoid_cyclase/PrenylTrfase"/>
</dbReference>
<sequence>MATDLHTDLNADLNIDMDKAADFMATHARVLDRRRFELLFGRPARHGVLDGVREGVVAALDGYRNPDGGYGWGLEPDLRSPESQPATAAHAFEVFAEVGGHPHAARLCDWLDSVTLPDGGVPFALPATGEAGNAPWWAEADTSVSSLQITAFTLVAARRAARVDPAVAAHRWLERAARYCLDAIGSLDGRPHAYVLAFSVRVLDSLRDDHPEASALLERLAEQVPGDGRVRVEGGTENEFLRPLDFAAVPGRPPAGLFAPEIVRADLAELASGQREDGGWTVEYARISPAGAMDWRGYETLRVLTALREAGELARRTTD</sequence>
<organism evidence="1 2">
    <name type="scientific">Actinomadura gamaensis</name>
    <dbReference type="NCBI Taxonomy" id="1763541"/>
    <lineage>
        <taxon>Bacteria</taxon>
        <taxon>Bacillati</taxon>
        <taxon>Actinomycetota</taxon>
        <taxon>Actinomycetes</taxon>
        <taxon>Streptosporangiales</taxon>
        <taxon>Thermomonosporaceae</taxon>
        <taxon>Actinomadura</taxon>
    </lineage>
</organism>
<gene>
    <name evidence="1" type="ORF">ACFPCY_32005</name>
</gene>
<dbReference type="RefSeq" id="WP_378261404.1">
    <property type="nucleotide sequence ID" value="NZ_JBHSIT010000010.1"/>
</dbReference>